<dbReference type="eggNOG" id="COG1129">
    <property type="taxonomic scope" value="Bacteria"/>
</dbReference>
<evidence type="ECO:0000256" key="5">
    <source>
        <dbReference type="ARBA" id="ARBA00022737"/>
    </source>
</evidence>
<organism evidence="12 13">
    <name type="scientific">Treponema vincentii ATCC 35580</name>
    <dbReference type="NCBI Taxonomy" id="596324"/>
    <lineage>
        <taxon>Bacteria</taxon>
        <taxon>Pseudomonadati</taxon>
        <taxon>Spirochaetota</taxon>
        <taxon>Spirochaetia</taxon>
        <taxon>Spirochaetales</taxon>
        <taxon>Treponemataceae</taxon>
        <taxon>Treponema</taxon>
    </lineage>
</organism>
<dbReference type="GO" id="GO:0042626">
    <property type="term" value="F:ATPase-coupled transmembrane transporter activity"/>
    <property type="evidence" value="ECO:0007669"/>
    <property type="project" value="TreeGrafter"/>
</dbReference>
<dbReference type="CDD" id="cd03225">
    <property type="entry name" value="ABC_cobalt_CbiO_domain1"/>
    <property type="match status" value="1"/>
</dbReference>
<feature type="domain" description="ABC transporter" evidence="11">
    <location>
        <begin position="2"/>
        <end position="240"/>
    </location>
</feature>
<evidence type="ECO:0000256" key="8">
    <source>
        <dbReference type="ARBA" id="ARBA00022967"/>
    </source>
</evidence>
<dbReference type="Proteomes" id="UP000004509">
    <property type="component" value="Unassembled WGS sequence"/>
</dbReference>
<comment type="caution">
    <text evidence="12">The sequence shown here is derived from an EMBL/GenBank/DDBJ whole genome shotgun (WGS) entry which is preliminary data.</text>
</comment>
<dbReference type="PANTHER" id="PTHR43553">
    <property type="entry name" value="HEAVY METAL TRANSPORTER"/>
    <property type="match status" value="1"/>
</dbReference>
<comment type="function">
    <text evidence="10">Probably part of an ABC transporter complex. Responsible for energy coupling to the transport system.</text>
</comment>
<accession>C8PPY9</accession>
<dbReference type="PROSITE" id="PS00211">
    <property type="entry name" value="ABC_TRANSPORTER_1"/>
    <property type="match status" value="2"/>
</dbReference>
<dbReference type="Gene3D" id="3.40.50.300">
    <property type="entry name" value="P-loop containing nucleotide triphosphate hydrolases"/>
    <property type="match status" value="2"/>
</dbReference>
<dbReference type="STRING" id="596324.TREVI0001_0293"/>
<dbReference type="InterPro" id="IPR027417">
    <property type="entry name" value="P-loop_NTPase"/>
</dbReference>
<evidence type="ECO:0000259" key="11">
    <source>
        <dbReference type="PROSITE" id="PS50893"/>
    </source>
</evidence>
<dbReference type="PANTHER" id="PTHR43553:SF23">
    <property type="entry name" value="ABC TRANSPORTER ATP-BINDING COMPONENT"/>
    <property type="match status" value="1"/>
</dbReference>
<evidence type="ECO:0000256" key="9">
    <source>
        <dbReference type="ARBA" id="ARBA00023136"/>
    </source>
</evidence>
<keyword evidence="9" id="KW-0472">Membrane</keyword>
<evidence type="ECO:0000313" key="12">
    <source>
        <dbReference type="EMBL" id="EEV20471.1"/>
    </source>
</evidence>
<sequence length="503" mass="56048">MIALKDVGYKTEDGMQILQDINLEIGQGECVVIAGPSGSGKSTLGSVINGLIPHYYKGVLSGTVTINGNDTKDMALCERGRIAGTVFQDPRSQFFMTDTFNEVAFGCTAMQLTREEILARTENSFAKLKLEKLQHKSIFHLSSGERQKIAIASIYAMQPEIIIFDEPSANLGIDSIFDLQEILCELKREGKTVIVLEHRLFYLKDLFDRMIYVRKGKIEGVLSNAEAVGLSDEQRKRMKLRSFNPQCCFPCGIRNTKYAPDDRCCDFEIRSLSFCYGRKNASAPILSDISLKANRGDIIGIVGKNGMGKTTLAKLCAGLVKEHAGTITLDGTVLPAKKRLGTIYFVMQEADYQLFASTVYEELFIGTQRKDADRCQRETVLSQLELTEYKELHPACLSGGQKQRLTVACALLSNCPVIFFDEPTGGLDLGGIEMIAHSIAELSRNKKIIFIISHDYEFLISCCNRIIHIAEGRIKEDFMLTDTSALQLWNILIQKGNEHEQDT</sequence>
<comment type="similarity">
    <text evidence="2">Belongs to the ABC transporter superfamily.</text>
</comment>
<dbReference type="RefSeq" id="WP_006188644.1">
    <property type="nucleotide sequence ID" value="NZ_ACYH01000032.1"/>
</dbReference>
<dbReference type="CDD" id="cd03226">
    <property type="entry name" value="ABC_cobalt_CbiO_domain2"/>
    <property type="match status" value="1"/>
</dbReference>
<keyword evidence="8" id="KW-1278">Translocase</keyword>
<dbReference type="InterPro" id="IPR003593">
    <property type="entry name" value="AAA+_ATPase"/>
</dbReference>
<evidence type="ECO:0000256" key="2">
    <source>
        <dbReference type="ARBA" id="ARBA00005417"/>
    </source>
</evidence>
<evidence type="ECO:0000256" key="4">
    <source>
        <dbReference type="ARBA" id="ARBA00022475"/>
    </source>
</evidence>
<dbReference type="SMART" id="SM00382">
    <property type="entry name" value="AAA"/>
    <property type="match status" value="2"/>
</dbReference>
<keyword evidence="7 12" id="KW-0067">ATP-binding</keyword>
<dbReference type="AlphaFoldDB" id="C8PPY9"/>
<evidence type="ECO:0000256" key="10">
    <source>
        <dbReference type="ARBA" id="ARBA00025157"/>
    </source>
</evidence>
<dbReference type="Pfam" id="PF00005">
    <property type="entry name" value="ABC_tran"/>
    <property type="match status" value="2"/>
</dbReference>
<dbReference type="InterPro" id="IPR015856">
    <property type="entry name" value="ABC_transpr_CbiO/EcfA_su"/>
</dbReference>
<evidence type="ECO:0000256" key="7">
    <source>
        <dbReference type="ARBA" id="ARBA00022840"/>
    </source>
</evidence>
<dbReference type="GO" id="GO:0043190">
    <property type="term" value="C:ATP-binding cassette (ABC) transporter complex"/>
    <property type="evidence" value="ECO:0007669"/>
    <property type="project" value="TreeGrafter"/>
</dbReference>
<dbReference type="SUPFAM" id="SSF52540">
    <property type="entry name" value="P-loop containing nucleoside triphosphate hydrolases"/>
    <property type="match status" value="2"/>
</dbReference>
<evidence type="ECO:0000256" key="3">
    <source>
        <dbReference type="ARBA" id="ARBA00022448"/>
    </source>
</evidence>
<evidence type="ECO:0000256" key="1">
    <source>
        <dbReference type="ARBA" id="ARBA00004202"/>
    </source>
</evidence>
<dbReference type="InterPro" id="IPR017871">
    <property type="entry name" value="ABC_transporter-like_CS"/>
</dbReference>
<name>C8PPY9_9SPIR</name>
<keyword evidence="6" id="KW-0547">Nucleotide-binding</keyword>
<comment type="subcellular location">
    <subcellularLocation>
        <location evidence="1">Cell membrane</location>
        <topology evidence="1">Peripheral membrane protein</topology>
    </subcellularLocation>
</comment>
<keyword evidence="5" id="KW-0677">Repeat</keyword>
<reference evidence="12 13" key="1">
    <citation type="submission" date="2009-07" db="EMBL/GenBank/DDBJ databases">
        <authorList>
            <person name="Madupu R."/>
            <person name="Sebastian Y."/>
            <person name="Durkin A.S."/>
            <person name="Torralba M."/>
            <person name="Methe B."/>
            <person name="Sutton G.G."/>
            <person name="Strausberg R.L."/>
            <person name="Nelson K.E."/>
        </authorList>
    </citation>
    <scope>NUCLEOTIDE SEQUENCE [LARGE SCALE GENOMIC DNA]</scope>
    <source>
        <strain evidence="12 13">ATCC 35580</strain>
    </source>
</reference>
<evidence type="ECO:0000313" key="13">
    <source>
        <dbReference type="Proteomes" id="UP000004509"/>
    </source>
</evidence>
<dbReference type="PROSITE" id="PS50893">
    <property type="entry name" value="ABC_TRANSPORTER_2"/>
    <property type="match status" value="2"/>
</dbReference>
<protein>
    <submittedName>
        <fullName evidence="12">ABC transporter, ATP-binding protein</fullName>
    </submittedName>
</protein>
<dbReference type="OrthoDB" id="9805565at2"/>
<keyword evidence="4" id="KW-1003">Cell membrane</keyword>
<dbReference type="GO" id="GO:0016887">
    <property type="term" value="F:ATP hydrolysis activity"/>
    <property type="evidence" value="ECO:0007669"/>
    <property type="project" value="InterPro"/>
</dbReference>
<dbReference type="InterPro" id="IPR003439">
    <property type="entry name" value="ABC_transporter-like_ATP-bd"/>
</dbReference>
<proteinExistence type="inferred from homology"/>
<feature type="domain" description="ABC transporter" evidence="11">
    <location>
        <begin position="269"/>
        <end position="496"/>
    </location>
</feature>
<evidence type="ECO:0000256" key="6">
    <source>
        <dbReference type="ARBA" id="ARBA00022741"/>
    </source>
</evidence>
<dbReference type="EMBL" id="ACYH01000032">
    <property type="protein sequence ID" value="EEV20471.1"/>
    <property type="molecule type" value="Genomic_DNA"/>
</dbReference>
<dbReference type="InterPro" id="IPR050095">
    <property type="entry name" value="ECF_ABC_transporter_ATP-bd"/>
</dbReference>
<keyword evidence="3" id="KW-0813">Transport</keyword>
<dbReference type="GO" id="GO:0005524">
    <property type="term" value="F:ATP binding"/>
    <property type="evidence" value="ECO:0007669"/>
    <property type="project" value="UniProtKB-KW"/>
</dbReference>
<gene>
    <name evidence="12" type="ORF">TREVI0001_0293</name>
</gene>